<proteinExistence type="predicted"/>
<dbReference type="EMBL" id="RPFW01000007">
    <property type="protein sequence ID" value="TVZ01371.1"/>
    <property type="molecule type" value="Genomic_DNA"/>
</dbReference>
<evidence type="ECO:0000259" key="2">
    <source>
        <dbReference type="Pfam" id="PF20789"/>
    </source>
</evidence>
<keyword evidence="4" id="KW-1185">Reference proteome</keyword>
<dbReference type="InterPro" id="IPR029069">
    <property type="entry name" value="HotDog_dom_sf"/>
</dbReference>
<dbReference type="InterPro" id="IPR049450">
    <property type="entry name" value="ACOT8-like_C"/>
</dbReference>
<dbReference type="Pfam" id="PF13622">
    <property type="entry name" value="4HBT_3"/>
    <property type="match status" value="1"/>
</dbReference>
<feature type="domain" description="Acyl-CoA thioesterase-like N-terminal HotDog" evidence="1">
    <location>
        <begin position="21"/>
        <end position="103"/>
    </location>
</feature>
<dbReference type="OrthoDB" id="1413770at2"/>
<comment type="caution">
    <text evidence="3">The sequence shown here is derived from an EMBL/GenBank/DDBJ whole genome shotgun (WGS) entry which is preliminary data.</text>
</comment>
<evidence type="ECO:0000259" key="1">
    <source>
        <dbReference type="Pfam" id="PF13622"/>
    </source>
</evidence>
<dbReference type="InterPro" id="IPR049449">
    <property type="entry name" value="TesB_ACOT8-like_N"/>
</dbReference>
<feature type="domain" description="Acyl-CoA thioesterase-like C-terminal" evidence="2">
    <location>
        <begin position="131"/>
        <end position="255"/>
    </location>
</feature>
<sequence length="266" mass="28479">MDESFYVPLGDDRWQATVHTTGPWDPRAQHGGPPSALLCRAMRRLHPRDDMMITRFTCEILRPIPVGELTISARRARPGLSVELLEATMSSHGHVVARASAWQVQRTEAAATAARLAGPPPLPGKPEFTGPPPGWVDGYMSAIDIRAARGSLTAPGPGAFWGRMLYPLVPGEEPNPVERALVIADSGNGASLEIDVARWFSLNTELTVHLHREPVGEWICLDAQTTLSHGGTGIATSVLSDLDGPIGVGAQALLIAPRPVRVPQPA</sequence>
<evidence type="ECO:0000313" key="4">
    <source>
        <dbReference type="Proteomes" id="UP000460272"/>
    </source>
</evidence>
<gene>
    <name evidence="3" type="ORF">EAS64_34460</name>
</gene>
<accession>A0A6P2BSJ2</accession>
<dbReference type="RefSeq" id="WP_145859868.1">
    <property type="nucleotide sequence ID" value="NZ_RPFW01000007.1"/>
</dbReference>
<name>A0A6P2BSJ2_9ACTN</name>
<protein>
    <submittedName>
        <fullName evidence="3">Thioesterase family protein</fullName>
    </submittedName>
</protein>
<evidence type="ECO:0000313" key="3">
    <source>
        <dbReference type="EMBL" id="TVZ01371.1"/>
    </source>
</evidence>
<dbReference type="Gene3D" id="2.40.160.210">
    <property type="entry name" value="Acyl-CoA thioesterase, double hotdog domain"/>
    <property type="match status" value="1"/>
</dbReference>
<dbReference type="InterPro" id="IPR042171">
    <property type="entry name" value="Acyl-CoA_hotdog"/>
</dbReference>
<reference evidence="3 4" key="1">
    <citation type="submission" date="2018-11" db="EMBL/GenBank/DDBJ databases">
        <title>Trebonia kvetii gen.nov., sp.nov., a novel acidophilic actinobacterium, and proposal of the new actinobacterial family Treboniaceae fam. nov.</title>
        <authorList>
            <person name="Rapoport D."/>
            <person name="Sagova-Mareckova M."/>
            <person name="Sedlacek I."/>
            <person name="Provaznik J."/>
            <person name="Kralova S."/>
            <person name="Pavlinic D."/>
            <person name="Benes V."/>
            <person name="Kopecky J."/>
        </authorList>
    </citation>
    <scope>NUCLEOTIDE SEQUENCE [LARGE SCALE GENOMIC DNA]</scope>
    <source>
        <strain evidence="3 4">15Tr583</strain>
    </source>
</reference>
<organism evidence="3 4">
    <name type="scientific">Trebonia kvetii</name>
    <dbReference type="NCBI Taxonomy" id="2480626"/>
    <lineage>
        <taxon>Bacteria</taxon>
        <taxon>Bacillati</taxon>
        <taxon>Actinomycetota</taxon>
        <taxon>Actinomycetes</taxon>
        <taxon>Streptosporangiales</taxon>
        <taxon>Treboniaceae</taxon>
        <taxon>Trebonia</taxon>
    </lineage>
</organism>
<dbReference type="Proteomes" id="UP000460272">
    <property type="component" value="Unassembled WGS sequence"/>
</dbReference>
<dbReference type="SUPFAM" id="SSF54637">
    <property type="entry name" value="Thioesterase/thiol ester dehydrase-isomerase"/>
    <property type="match status" value="2"/>
</dbReference>
<dbReference type="AlphaFoldDB" id="A0A6P2BSJ2"/>
<dbReference type="Pfam" id="PF20789">
    <property type="entry name" value="4HBT_3C"/>
    <property type="match status" value="1"/>
</dbReference>